<protein>
    <submittedName>
        <fullName evidence="1">Uncharacterized protein</fullName>
    </submittedName>
</protein>
<sequence length="83" mass="9929">MHRELNFKKLQKKKGMKRFQLTNLKVEQIENSYKEKTDRAIMETYDAQCNLSIEEKWGNIKRCILNKADEVLGKKKKLKERNG</sequence>
<reference evidence="1 2" key="1">
    <citation type="submission" date="2019-08" db="EMBL/GenBank/DDBJ databases">
        <authorList>
            <person name="Alioto T."/>
            <person name="Alioto T."/>
            <person name="Gomez Garrido J."/>
        </authorList>
    </citation>
    <scope>NUCLEOTIDE SEQUENCE [LARGE SCALE GENOMIC DNA]</scope>
</reference>
<dbReference type="AlphaFoldDB" id="A0A5E4NQX9"/>
<evidence type="ECO:0000313" key="1">
    <source>
        <dbReference type="EMBL" id="VVC46279.1"/>
    </source>
</evidence>
<proteinExistence type="predicted"/>
<dbReference type="EMBL" id="CABPRJ010002459">
    <property type="protein sequence ID" value="VVC46279.1"/>
    <property type="molecule type" value="Genomic_DNA"/>
</dbReference>
<keyword evidence="2" id="KW-1185">Reference proteome</keyword>
<evidence type="ECO:0000313" key="2">
    <source>
        <dbReference type="Proteomes" id="UP000325440"/>
    </source>
</evidence>
<name>A0A5E4NQX9_9HEMI</name>
<accession>A0A5E4NQX9</accession>
<organism evidence="1 2">
    <name type="scientific">Cinara cedri</name>
    <dbReference type="NCBI Taxonomy" id="506608"/>
    <lineage>
        <taxon>Eukaryota</taxon>
        <taxon>Metazoa</taxon>
        <taxon>Ecdysozoa</taxon>
        <taxon>Arthropoda</taxon>
        <taxon>Hexapoda</taxon>
        <taxon>Insecta</taxon>
        <taxon>Pterygota</taxon>
        <taxon>Neoptera</taxon>
        <taxon>Paraneoptera</taxon>
        <taxon>Hemiptera</taxon>
        <taxon>Sternorrhyncha</taxon>
        <taxon>Aphidomorpha</taxon>
        <taxon>Aphidoidea</taxon>
        <taxon>Aphididae</taxon>
        <taxon>Lachninae</taxon>
        <taxon>Cinara</taxon>
    </lineage>
</organism>
<gene>
    <name evidence="1" type="ORF">CINCED_3A023824</name>
</gene>
<dbReference type="Proteomes" id="UP000325440">
    <property type="component" value="Unassembled WGS sequence"/>
</dbReference>